<keyword evidence="1" id="KW-0812">Transmembrane</keyword>
<dbReference type="EMBL" id="JAEKFT010000003">
    <property type="protein sequence ID" value="MBT0960338.1"/>
    <property type="molecule type" value="Genomic_DNA"/>
</dbReference>
<evidence type="ECO:0000313" key="3">
    <source>
        <dbReference type="EMBL" id="MBT0960338.1"/>
    </source>
</evidence>
<proteinExistence type="predicted"/>
<feature type="transmembrane region" description="Helical" evidence="1">
    <location>
        <begin position="73"/>
        <end position="95"/>
    </location>
</feature>
<evidence type="ECO:0000256" key="2">
    <source>
        <dbReference type="SAM" id="SignalP"/>
    </source>
</evidence>
<comment type="caution">
    <text evidence="3">The sequence shown here is derived from an EMBL/GenBank/DDBJ whole genome shotgun (WGS) entry which is preliminary data.</text>
</comment>
<dbReference type="AlphaFoldDB" id="A0A944H6N2"/>
<keyword evidence="1" id="KW-1133">Transmembrane helix</keyword>
<feature type="transmembrane region" description="Helical" evidence="1">
    <location>
        <begin position="107"/>
        <end position="126"/>
    </location>
</feature>
<keyword evidence="4" id="KW-1185">Reference proteome</keyword>
<keyword evidence="1" id="KW-0472">Membrane</keyword>
<feature type="chain" id="PRO_5037739555" evidence="2">
    <location>
        <begin position="42"/>
        <end position="132"/>
    </location>
</feature>
<evidence type="ECO:0000313" key="4">
    <source>
        <dbReference type="Proteomes" id="UP000694660"/>
    </source>
</evidence>
<protein>
    <submittedName>
        <fullName evidence="3">DUF2976 domain-containing protein</fullName>
    </submittedName>
</protein>
<evidence type="ECO:0000256" key="1">
    <source>
        <dbReference type="SAM" id="Phobius"/>
    </source>
</evidence>
<dbReference type="Proteomes" id="UP000694660">
    <property type="component" value="Unassembled WGS sequence"/>
</dbReference>
<organism evidence="3 4">
    <name type="scientific">Denitromonas iodatirespirans</name>
    <dbReference type="NCBI Taxonomy" id="2795389"/>
    <lineage>
        <taxon>Bacteria</taxon>
        <taxon>Pseudomonadati</taxon>
        <taxon>Pseudomonadota</taxon>
        <taxon>Betaproteobacteria</taxon>
        <taxon>Rhodocyclales</taxon>
        <taxon>Zoogloeaceae</taxon>
        <taxon>Denitromonas</taxon>
    </lineage>
</organism>
<feature type="signal peptide" evidence="2">
    <location>
        <begin position="1"/>
        <end position="41"/>
    </location>
</feature>
<dbReference type="RefSeq" id="WP_214360090.1">
    <property type="nucleotide sequence ID" value="NZ_JAEKFT010000003.1"/>
</dbReference>
<name>A0A944H6N2_DENI1</name>
<gene>
    <name evidence="3" type="ORF">I8J34_04050</name>
</gene>
<accession>A0A944H6N2</accession>
<reference evidence="4" key="1">
    <citation type="journal article" date="2022" name="ISME J.">
        <title>Genetic and phylogenetic analysis of dissimilatory iodate-reducing bacteria identifies potential niches across the world's oceans.</title>
        <authorList>
            <person name="Reyes-Umana V."/>
            <person name="Henning Z."/>
            <person name="Lee K."/>
            <person name="Barnum T.P."/>
            <person name="Coates J.D."/>
        </authorList>
    </citation>
    <scope>NUCLEOTIDE SEQUENCE [LARGE SCALE GENOMIC DNA]</scope>
    <source>
        <strain evidence="4">IR12</strain>
    </source>
</reference>
<keyword evidence="2" id="KW-0732">Signal</keyword>
<sequence length="132" mass="13480">MHLFKSLLQRALGAGGGVLRRLSALLTAVLPLGLFCGPAHAALPTVAPTNSTSLAQGDVLGYARDFTDQTVDYGALLIGAALLLMGAGGLVSQLLAYNNGRGTVGSILTFGAIALFSIAIGIYFLTEANAIF</sequence>